<dbReference type="SUPFAM" id="SSF55681">
    <property type="entry name" value="Class II aaRS and biotin synthetases"/>
    <property type="match status" value="1"/>
</dbReference>
<dbReference type="EMBL" id="PUHQ01000085">
    <property type="protein sequence ID" value="KAG0657166.1"/>
    <property type="molecule type" value="Genomic_DNA"/>
</dbReference>
<sequence length="651" mass="71238">MNVLVYDGSGVAAASRDNTLRFLKALLSHRYDVQTVSPRSIKEEPWTDTCALLVFPGGRDLPYCHDLGQTGSRRIREWVHGGGRYLGICAGAYFASSKIEFEVGRPLEVTGERALCFFPGLCRGTVYPGFEYDSDAGARLVDLSLNRTAWRNFWPQTPATCVTSYNGGGAFLPSRDASASAWTSLASYSDLPDAPSAGVLCQFGSGRAVLWGVHPEHPVRYEDDPGRTAAAERTRSLLLHATLTALELEVGDPAAALPHLTPLFLTSDRLDGPRQIATALASRGQASGPNEVTLADRHDTFVLRPMEARDSHDAEMHFVQDGAQDPIAQLHALRKSIYVASERLPTSVETPLFDIPEFFDLLDPQADMGRVLVYGESVTSTQTLLDRNDGFLACLPDGTVCAASHQVAGRGRGGNAWISSAGCLQFSLVLRLPQAEAARIVFVQYLVGLAVVEAITAQPGLDKLGIRLKWPNDVYADFGDQAPGQRYRKIGGILINSSFRDGVFSLVAGCGVNVSNPRPTTSVNELLHGLRRAGVCERQQPFRCEEVLALIMNRLNEMWPKFRQHGFAPFIDDYLKHWIHQDQIVTLDETGQRVRIVGITPDHGLLRTVPVDSYPSEYGRDSLSSGPSYIDLQPDGNRFDILKGLISSRSS</sequence>
<dbReference type="GO" id="GO:0004077">
    <property type="term" value="F:biotin--[biotin carboxyl-carrier protein] ligase activity"/>
    <property type="evidence" value="ECO:0007669"/>
    <property type="project" value="InterPro"/>
</dbReference>
<dbReference type="Pfam" id="PF09825">
    <property type="entry name" value="BPL_N"/>
    <property type="match status" value="1"/>
</dbReference>
<accession>A0A9P7B3Z4</accession>
<dbReference type="AlphaFoldDB" id="A0A9P7B3Z4"/>
<dbReference type="InterPro" id="IPR045864">
    <property type="entry name" value="aa-tRNA-synth_II/BPL/LPL"/>
</dbReference>
<dbReference type="CDD" id="cd16442">
    <property type="entry name" value="BPL"/>
    <property type="match status" value="1"/>
</dbReference>
<dbReference type="Proteomes" id="UP000777482">
    <property type="component" value="Unassembled WGS sequence"/>
</dbReference>
<evidence type="ECO:0000256" key="1">
    <source>
        <dbReference type="ARBA" id="ARBA00009934"/>
    </source>
</evidence>
<protein>
    <submittedName>
        <fullName evidence="4">Biotin holocarboxylase synthetase</fullName>
    </submittedName>
</protein>
<evidence type="ECO:0000313" key="4">
    <source>
        <dbReference type="EMBL" id="KAG0657166.1"/>
    </source>
</evidence>
<comment type="similarity">
    <text evidence="1">Belongs to the biotin--protein ligase family.</text>
</comment>
<dbReference type="OrthoDB" id="10250105at2759"/>
<feature type="domain" description="BPL/LPL catalytic" evidence="3">
    <location>
        <begin position="356"/>
        <end position="563"/>
    </location>
</feature>
<organism evidence="4 5">
    <name type="scientific">Rhodotorula mucilaginosa</name>
    <name type="common">Yeast</name>
    <name type="synonym">Rhodotorula rubra</name>
    <dbReference type="NCBI Taxonomy" id="5537"/>
    <lineage>
        <taxon>Eukaryota</taxon>
        <taxon>Fungi</taxon>
        <taxon>Dikarya</taxon>
        <taxon>Basidiomycota</taxon>
        <taxon>Pucciniomycotina</taxon>
        <taxon>Microbotryomycetes</taxon>
        <taxon>Sporidiobolales</taxon>
        <taxon>Sporidiobolaceae</taxon>
        <taxon>Rhodotorula</taxon>
    </lineage>
</organism>
<dbReference type="InterPro" id="IPR004408">
    <property type="entry name" value="Biotin_CoA_COase_ligase"/>
</dbReference>
<dbReference type="InterPro" id="IPR029062">
    <property type="entry name" value="Class_I_gatase-like"/>
</dbReference>
<dbReference type="PROSITE" id="PS51733">
    <property type="entry name" value="BPL_LPL_CATALYTIC"/>
    <property type="match status" value="1"/>
</dbReference>
<dbReference type="InterPro" id="IPR019197">
    <property type="entry name" value="Biotin-prot_ligase_N"/>
</dbReference>
<dbReference type="InterPro" id="IPR004143">
    <property type="entry name" value="BPL_LPL_catalytic"/>
</dbReference>
<dbReference type="NCBIfam" id="TIGR00121">
    <property type="entry name" value="birA_ligase"/>
    <property type="match status" value="1"/>
</dbReference>
<dbReference type="GO" id="GO:0005737">
    <property type="term" value="C:cytoplasm"/>
    <property type="evidence" value="ECO:0007669"/>
    <property type="project" value="TreeGrafter"/>
</dbReference>
<gene>
    <name evidence="4" type="primary">BPL1</name>
    <name evidence="4" type="ORF">C6P46_006663</name>
</gene>
<keyword evidence="5" id="KW-1185">Reference proteome</keyword>
<proteinExistence type="inferred from homology"/>
<dbReference type="SUPFAM" id="SSF52317">
    <property type="entry name" value="Class I glutamine amidotransferase-like"/>
    <property type="match status" value="1"/>
</dbReference>
<dbReference type="CDD" id="cd03144">
    <property type="entry name" value="GATase1_ScBLP_like"/>
    <property type="match status" value="1"/>
</dbReference>
<comment type="caution">
    <text evidence="4">The sequence shown here is derived from an EMBL/GenBank/DDBJ whole genome shotgun (WGS) entry which is preliminary data.</text>
</comment>
<keyword evidence="2" id="KW-0436">Ligase</keyword>
<dbReference type="PANTHER" id="PTHR12835:SF5">
    <property type="entry name" value="BIOTIN--PROTEIN LIGASE"/>
    <property type="match status" value="1"/>
</dbReference>
<evidence type="ECO:0000256" key="2">
    <source>
        <dbReference type="ARBA" id="ARBA00022598"/>
    </source>
</evidence>
<evidence type="ECO:0000259" key="3">
    <source>
        <dbReference type="PROSITE" id="PS51733"/>
    </source>
</evidence>
<dbReference type="Gene3D" id="3.30.930.10">
    <property type="entry name" value="Bira Bifunctional Protein, Domain 2"/>
    <property type="match status" value="1"/>
</dbReference>
<reference evidence="4 5" key="1">
    <citation type="submission" date="2020-11" db="EMBL/GenBank/DDBJ databases">
        <title>Kefir isolates.</title>
        <authorList>
            <person name="Marcisauskas S."/>
            <person name="Kim Y."/>
            <person name="Blasche S."/>
        </authorList>
    </citation>
    <scope>NUCLEOTIDE SEQUENCE [LARGE SCALE GENOMIC DNA]</scope>
    <source>
        <strain evidence="4 5">KR</strain>
    </source>
</reference>
<dbReference type="PANTHER" id="PTHR12835">
    <property type="entry name" value="BIOTIN PROTEIN LIGASE"/>
    <property type="match status" value="1"/>
</dbReference>
<evidence type="ECO:0000313" key="5">
    <source>
        <dbReference type="Proteomes" id="UP000777482"/>
    </source>
</evidence>
<dbReference type="Pfam" id="PF03099">
    <property type="entry name" value="BPL_LplA_LipB"/>
    <property type="match status" value="1"/>
</dbReference>
<name>A0A9P7B3Z4_RHOMI</name>